<dbReference type="PROSITE" id="PS50937">
    <property type="entry name" value="HTH_MERR_2"/>
    <property type="match status" value="1"/>
</dbReference>
<proteinExistence type="predicted"/>
<comment type="caution">
    <text evidence="4">The sequence shown here is derived from an EMBL/GenBank/DDBJ whole genome shotgun (WGS) entry which is preliminary data.</text>
</comment>
<dbReference type="GO" id="GO:0003677">
    <property type="term" value="F:DNA binding"/>
    <property type="evidence" value="ECO:0007669"/>
    <property type="project" value="UniProtKB-KW"/>
</dbReference>
<dbReference type="InterPro" id="IPR047057">
    <property type="entry name" value="MerR_fam"/>
</dbReference>
<accession>A0A644TJM9</accession>
<evidence type="ECO:0000259" key="3">
    <source>
        <dbReference type="PROSITE" id="PS50937"/>
    </source>
</evidence>
<dbReference type="InterPro" id="IPR000551">
    <property type="entry name" value="MerR-type_HTH_dom"/>
</dbReference>
<dbReference type="Gene3D" id="3.20.80.10">
    <property type="entry name" value="Regulatory factor, effector binding domain"/>
    <property type="match status" value="1"/>
</dbReference>
<dbReference type="EMBL" id="VSSQ01000035">
    <property type="protein sequence ID" value="MPL67110.1"/>
    <property type="molecule type" value="Genomic_DNA"/>
</dbReference>
<name>A0A644TJM9_9ZZZZ</name>
<organism evidence="4">
    <name type="scientific">bioreactor metagenome</name>
    <dbReference type="NCBI Taxonomy" id="1076179"/>
    <lineage>
        <taxon>unclassified sequences</taxon>
        <taxon>metagenomes</taxon>
        <taxon>ecological metagenomes</taxon>
    </lineage>
</organism>
<sequence>MSKDKTFTIGEFANLFGISKQTLFYYERNNIFVPNMIADNGYRYYTMDQYYIFEIIITLRKLGIPLKTIKNYVEHRNSLDLEKLLDDKILEYDLQIELLKQNMANLIKRSNRMKQTDKIINKTFFIEECPKEYYVSTSLDSNKTMKEQITVVAAHNAPFTTNEIFTEHINGYIFTKENYEKGTISFANYIYTRINYAEEYSFSHIKPEGNYAILLTNDAGHQKYAAFIKELLLFIKEKKLTPMSDCYICQLRNYWTTDNPEKYIARLEIQVK</sequence>
<dbReference type="SUPFAM" id="SSF55136">
    <property type="entry name" value="Probable bacterial effector-binding domain"/>
    <property type="match status" value="1"/>
</dbReference>
<dbReference type="SMART" id="SM00422">
    <property type="entry name" value="HTH_MERR"/>
    <property type="match status" value="1"/>
</dbReference>
<feature type="domain" description="HTH merR-type" evidence="3">
    <location>
        <begin position="6"/>
        <end position="75"/>
    </location>
</feature>
<protein>
    <submittedName>
        <fullName evidence="4">Multidrug-efflux transporter 1 regulator</fullName>
    </submittedName>
</protein>
<gene>
    <name evidence="4" type="primary">bmrR_1</name>
    <name evidence="4" type="ORF">SDC9_12800</name>
</gene>
<evidence type="ECO:0000256" key="2">
    <source>
        <dbReference type="SAM" id="Coils"/>
    </source>
</evidence>
<dbReference type="Pfam" id="PF13411">
    <property type="entry name" value="MerR_1"/>
    <property type="match status" value="1"/>
</dbReference>
<keyword evidence="2" id="KW-0175">Coiled coil</keyword>
<dbReference type="InterPro" id="IPR011256">
    <property type="entry name" value="Reg_factor_effector_dom_sf"/>
</dbReference>
<dbReference type="AlphaFoldDB" id="A0A644TJM9"/>
<dbReference type="PANTHER" id="PTHR30204">
    <property type="entry name" value="REDOX-CYCLING DRUG-SENSING TRANSCRIPTIONAL ACTIVATOR SOXR"/>
    <property type="match status" value="1"/>
</dbReference>
<dbReference type="InterPro" id="IPR009061">
    <property type="entry name" value="DNA-bd_dom_put_sf"/>
</dbReference>
<dbReference type="SUPFAM" id="SSF46955">
    <property type="entry name" value="Putative DNA-binding domain"/>
    <property type="match status" value="1"/>
</dbReference>
<evidence type="ECO:0000256" key="1">
    <source>
        <dbReference type="ARBA" id="ARBA00023125"/>
    </source>
</evidence>
<reference evidence="4" key="1">
    <citation type="submission" date="2019-08" db="EMBL/GenBank/DDBJ databases">
        <authorList>
            <person name="Kucharzyk K."/>
            <person name="Murdoch R.W."/>
            <person name="Higgins S."/>
            <person name="Loffler F."/>
        </authorList>
    </citation>
    <scope>NUCLEOTIDE SEQUENCE</scope>
</reference>
<dbReference type="Gene3D" id="1.10.1660.10">
    <property type="match status" value="1"/>
</dbReference>
<evidence type="ECO:0000313" key="4">
    <source>
        <dbReference type="EMBL" id="MPL67110.1"/>
    </source>
</evidence>
<dbReference type="GO" id="GO:0003700">
    <property type="term" value="F:DNA-binding transcription factor activity"/>
    <property type="evidence" value="ECO:0007669"/>
    <property type="project" value="InterPro"/>
</dbReference>
<dbReference type="PANTHER" id="PTHR30204:SF85">
    <property type="entry name" value="MULTIDRUG-EFFLUX TRANSPORTER 2 REGULATOR"/>
    <property type="match status" value="1"/>
</dbReference>
<feature type="coiled-coil region" evidence="2">
    <location>
        <begin position="89"/>
        <end position="116"/>
    </location>
</feature>
<keyword evidence="1" id="KW-0238">DNA-binding</keyword>